<dbReference type="Proteomes" id="UP000034265">
    <property type="component" value="Unassembled WGS sequence"/>
</dbReference>
<dbReference type="EMBL" id="LCOT01000023">
    <property type="protein sequence ID" value="KKU83291.1"/>
    <property type="molecule type" value="Genomic_DNA"/>
</dbReference>
<reference evidence="2 3" key="1">
    <citation type="journal article" date="2015" name="Nature">
        <title>rRNA introns, odd ribosomes, and small enigmatic genomes across a large radiation of phyla.</title>
        <authorList>
            <person name="Brown C.T."/>
            <person name="Hug L.A."/>
            <person name="Thomas B.C."/>
            <person name="Sharon I."/>
            <person name="Castelle C.J."/>
            <person name="Singh A."/>
            <person name="Wilkins M.J."/>
            <person name="Williams K.H."/>
            <person name="Banfield J.F."/>
        </authorList>
    </citation>
    <scope>NUCLEOTIDE SEQUENCE [LARGE SCALE GENOMIC DNA]</scope>
</reference>
<feature type="transmembrane region" description="Helical" evidence="1">
    <location>
        <begin position="60"/>
        <end position="82"/>
    </location>
</feature>
<gene>
    <name evidence="2" type="ORF">UY11_C0023G0009</name>
</gene>
<accession>A0A0G1TN94</accession>
<keyword evidence="1" id="KW-0812">Transmembrane</keyword>
<evidence type="ECO:0000313" key="3">
    <source>
        <dbReference type="Proteomes" id="UP000034265"/>
    </source>
</evidence>
<keyword evidence="1" id="KW-0472">Membrane</keyword>
<dbReference type="AlphaFoldDB" id="A0A0G1TN94"/>
<comment type="caution">
    <text evidence="2">The sequence shown here is derived from an EMBL/GenBank/DDBJ whole genome shotgun (WGS) entry which is preliminary data.</text>
</comment>
<name>A0A0G1TN94_9BACT</name>
<protein>
    <submittedName>
        <fullName evidence="2">Uncharacterized protein</fullName>
    </submittedName>
</protein>
<evidence type="ECO:0000313" key="2">
    <source>
        <dbReference type="EMBL" id="KKU83291.1"/>
    </source>
</evidence>
<evidence type="ECO:0000256" key="1">
    <source>
        <dbReference type="SAM" id="Phobius"/>
    </source>
</evidence>
<organism evidence="2 3">
    <name type="scientific">Candidatus Amesbacteria bacterium GW2011_GWC2_47_8</name>
    <dbReference type="NCBI Taxonomy" id="1618367"/>
    <lineage>
        <taxon>Bacteria</taxon>
        <taxon>Candidatus Amesiibacteriota</taxon>
    </lineage>
</organism>
<sequence>MGRLYYSSTRRVVKGPEQGLMKSRYLVVEVRRLWPTIWDRYWGSQPAESWWAMKVWRRSLTLVPLTSATLKNLSMAVLMFLINKGWPVLVTKRWGSVTEGRMAR</sequence>
<keyword evidence="1" id="KW-1133">Transmembrane helix</keyword>
<proteinExistence type="predicted"/>